<keyword evidence="2" id="KW-1185">Reference proteome</keyword>
<evidence type="ECO:0000313" key="2">
    <source>
        <dbReference type="Proteomes" id="UP001501115"/>
    </source>
</evidence>
<name>A0ABP8GP11_9ACTN</name>
<gene>
    <name evidence="1" type="ORF">GCM10023086_56220</name>
</gene>
<dbReference type="Proteomes" id="UP001501115">
    <property type="component" value="Unassembled WGS sequence"/>
</dbReference>
<sequence>MSVTVSGLTPRRIRNAANGVRTRVKNARAYLFSMAFPRVGVAVWPLLATGWPIVATRACGRRPGPEARVTARRSARRGAARGAITSFVWTHRDRSGKLE</sequence>
<organism evidence="1 2">
    <name type="scientific">Streptomyces venetus</name>
    <dbReference type="NCBI Taxonomy" id="1701086"/>
    <lineage>
        <taxon>Bacteria</taxon>
        <taxon>Bacillati</taxon>
        <taxon>Actinomycetota</taxon>
        <taxon>Actinomycetes</taxon>
        <taxon>Kitasatosporales</taxon>
        <taxon>Streptomycetaceae</taxon>
        <taxon>Streptomyces</taxon>
    </lineage>
</organism>
<proteinExistence type="predicted"/>
<dbReference type="EMBL" id="BAABET010000009">
    <property type="protein sequence ID" value="GAA4327888.1"/>
    <property type="molecule type" value="Genomic_DNA"/>
</dbReference>
<evidence type="ECO:0000313" key="1">
    <source>
        <dbReference type="EMBL" id="GAA4327888.1"/>
    </source>
</evidence>
<accession>A0ABP8GP11</accession>
<reference evidence="2" key="1">
    <citation type="journal article" date="2019" name="Int. J. Syst. Evol. Microbiol.">
        <title>The Global Catalogue of Microorganisms (GCM) 10K type strain sequencing project: providing services to taxonomists for standard genome sequencing and annotation.</title>
        <authorList>
            <consortium name="The Broad Institute Genomics Platform"/>
            <consortium name="The Broad Institute Genome Sequencing Center for Infectious Disease"/>
            <person name="Wu L."/>
            <person name="Ma J."/>
        </authorList>
    </citation>
    <scope>NUCLEOTIDE SEQUENCE [LARGE SCALE GENOMIC DNA]</scope>
    <source>
        <strain evidence="2">JCM 31290</strain>
    </source>
</reference>
<protein>
    <submittedName>
        <fullName evidence="1">Uncharacterized protein</fullName>
    </submittedName>
</protein>
<comment type="caution">
    <text evidence="1">The sequence shown here is derived from an EMBL/GenBank/DDBJ whole genome shotgun (WGS) entry which is preliminary data.</text>
</comment>